<dbReference type="GO" id="GO:0046872">
    <property type="term" value="F:metal ion binding"/>
    <property type="evidence" value="ECO:0007669"/>
    <property type="project" value="UniProtKB-KW"/>
</dbReference>
<dbReference type="SUPFAM" id="SSF56014">
    <property type="entry name" value="Nitrite and sulphite reductase 4Fe-4S domain-like"/>
    <property type="match status" value="1"/>
</dbReference>
<dbReference type="GO" id="GO:0016491">
    <property type="term" value="F:oxidoreductase activity"/>
    <property type="evidence" value="ECO:0007669"/>
    <property type="project" value="UniProtKB-KW"/>
</dbReference>
<dbReference type="Gene3D" id="3.90.480.20">
    <property type="match status" value="1"/>
</dbReference>
<dbReference type="RefSeq" id="WP_142833616.1">
    <property type="nucleotide sequence ID" value="NZ_VFSV01000005.1"/>
</dbReference>
<dbReference type="InterPro" id="IPR005117">
    <property type="entry name" value="NiRdtase/SiRdtase_haem-b_fer"/>
</dbReference>
<evidence type="ECO:0000256" key="6">
    <source>
        <dbReference type="ARBA" id="ARBA00023014"/>
    </source>
</evidence>
<dbReference type="PANTHER" id="PTHR32439">
    <property type="entry name" value="FERREDOXIN--NITRITE REDUCTASE, CHLOROPLASTIC"/>
    <property type="match status" value="1"/>
</dbReference>
<dbReference type="Proteomes" id="UP000318590">
    <property type="component" value="Unassembled WGS sequence"/>
</dbReference>
<comment type="caution">
    <text evidence="9">The sequence shown here is derived from an EMBL/GenBank/DDBJ whole genome shotgun (WGS) entry which is preliminary data.</text>
</comment>
<keyword evidence="2" id="KW-0349">Heme</keyword>
<reference evidence="9 10" key="1">
    <citation type="submission" date="2019-06" db="EMBL/GenBank/DDBJ databases">
        <title>Paenimaribius caenipelagi gen. nov., sp. nov., isolated from a tidal flat.</title>
        <authorList>
            <person name="Yoon J.-H."/>
        </authorList>
    </citation>
    <scope>NUCLEOTIDE SEQUENCE [LARGE SCALE GENOMIC DNA]</scope>
    <source>
        <strain evidence="9 10">JBTF-M29</strain>
    </source>
</reference>
<feature type="region of interest" description="Disordered" evidence="7">
    <location>
        <begin position="337"/>
        <end position="359"/>
    </location>
</feature>
<dbReference type="InterPro" id="IPR036136">
    <property type="entry name" value="Nit/Sulf_reduc_fer-like_dom_sf"/>
</dbReference>
<keyword evidence="10" id="KW-1185">Reference proteome</keyword>
<dbReference type="SUPFAM" id="SSF55124">
    <property type="entry name" value="Nitrite/Sulfite reductase N-terminal domain-like"/>
    <property type="match status" value="1"/>
</dbReference>
<evidence type="ECO:0000313" key="10">
    <source>
        <dbReference type="Proteomes" id="UP000318590"/>
    </source>
</evidence>
<evidence type="ECO:0000313" key="9">
    <source>
        <dbReference type="EMBL" id="TRD22672.1"/>
    </source>
</evidence>
<dbReference type="EMBL" id="VFSV01000005">
    <property type="protein sequence ID" value="TRD22672.1"/>
    <property type="molecule type" value="Genomic_DNA"/>
</dbReference>
<dbReference type="AlphaFoldDB" id="A0A547Q8G4"/>
<dbReference type="InterPro" id="IPR045854">
    <property type="entry name" value="NO2/SO3_Rdtase_4Fe4S_sf"/>
</dbReference>
<dbReference type="Pfam" id="PF03460">
    <property type="entry name" value="NIR_SIR_ferr"/>
    <property type="match status" value="1"/>
</dbReference>
<sequence length="359" mass="38281">MITVKGWCPGALKPMMSGDGLIVRVRAWQGRLSAEQAAGVADLAARFGSGLIDLTSRANLQIRGVRDYQAVLDGMAALGLLDDSVEVETRRNILTQPFWEPGDLTDRLGRILLDVLPMLPDLPPKFGFALDTGAEPVLRDDPADIRLERIGDALYVRRDGATVADSVSEEDAVPVLFDVAQQFASMRAPDQRRMRDFVSAEGQSGDVLGAYHTQPGPCEQGFLAGIPFGALTADDLRRAAEAGSAIRLTPWRMVLIEGAAQAPEGWLGTPDPRLTADACPGAPYCQEASVETRPLALELAPVIPGLHVSGCTKGCARARPAKITLVGRDGRFDLVKNGLAGDTPTERGLTPNDLPQAIG</sequence>
<dbReference type="GO" id="GO:0051539">
    <property type="term" value="F:4 iron, 4 sulfur cluster binding"/>
    <property type="evidence" value="ECO:0007669"/>
    <property type="project" value="UniProtKB-KW"/>
</dbReference>
<evidence type="ECO:0000259" key="8">
    <source>
        <dbReference type="Pfam" id="PF03460"/>
    </source>
</evidence>
<evidence type="ECO:0000256" key="7">
    <source>
        <dbReference type="SAM" id="MobiDB-lite"/>
    </source>
</evidence>
<accession>A0A547Q8G4</accession>
<keyword evidence="3" id="KW-0479">Metal-binding</keyword>
<feature type="domain" description="Nitrite/Sulfite reductase ferredoxin-like" evidence="8">
    <location>
        <begin position="15"/>
        <end position="67"/>
    </location>
</feature>
<evidence type="ECO:0000256" key="1">
    <source>
        <dbReference type="ARBA" id="ARBA00022485"/>
    </source>
</evidence>
<dbReference type="InterPro" id="IPR051329">
    <property type="entry name" value="NIR_SIR_4Fe-4S"/>
</dbReference>
<keyword evidence="6" id="KW-0411">Iron-sulfur</keyword>
<keyword evidence="4" id="KW-0560">Oxidoreductase</keyword>
<keyword evidence="1" id="KW-0004">4Fe-4S</keyword>
<evidence type="ECO:0000256" key="5">
    <source>
        <dbReference type="ARBA" id="ARBA00023004"/>
    </source>
</evidence>
<proteinExistence type="predicted"/>
<dbReference type="PANTHER" id="PTHR32439:SF9">
    <property type="entry name" value="BLR3264 PROTEIN"/>
    <property type="match status" value="1"/>
</dbReference>
<evidence type="ECO:0000256" key="4">
    <source>
        <dbReference type="ARBA" id="ARBA00023002"/>
    </source>
</evidence>
<name>A0A547Q8G4_9RHOB</name>
<dbReference type="OrthoDB" id="7459360at2"/>
<organism evidence="9 10">
    <name type="scientific">Palleronia caenipelagi</name>
    <dbReference type="NCBI Taxonomy" id="2489174"/>
    <lineage>
        <taxon>Bacteria</taxon>
        <taxon>Pseudomonadati</taxon>
        <taxon>Pseudomonadota</taxon>
        <taxon>Alphaproteobacteria</taxon>
        <taxon>Rhodobacterales</taxon>
        <taxon>Roseobacteraceae</taxon>
        <taxon>Palleronia</taxon>
    </lineage>
</organism>
<keyword evidence="5" id="KW-0408">Iron</keyword>
<dbReference type="Gene3D" id="3.30.413.10">
    <property type="entry name" value="Sulfite Reductase Hemoprotein, domain 1"/>
    <property type="match status" value="1"/>
</dbReference>
<evidence type="ECO:0000256" key="2">
    <source>
        <dbReference type="ARBA" id="ARBA00022617"/>
    </source>
</evidence>
<evidence type="ECO:0000256" key="3">
    <source>
        <dbReference type="ARBA" id="ARBA00022723"/>
    </source>
</evidence>
<gene>
    <name evidence="9" type="ORF">FEV53_04465</name>
</gene>
<protein>
    <submittedName>
        <fullName evidence="9">Cobalamin biosynthesis protein CobG</fullName>
    </submittedName>
</protein>